<evidence type="ECO:0000313" key="8">
    <source>
        <dbReference type="EMBL" id="GAA2009139.1"/>
    </source>
</evidence>
<keyword evidence="9" id="KW-1185">Reference proteome</keyword>
<dbReference type="PANTHER" id="PTHR43133">
    <property type="entry name" value="RNA POLYMERASE ECF-TYPE SIGMA FACTO"/>
    <property type="match status" value="1"/>
</dbReference>
<comment type="similarity">
    <text evidence="1">Belongs to the sigma-70 factor family. ECF subfamily.</text>
</comment>
<dbReference type="InterPro" id="IPR039425">
    <property type="entry name" value="RNA_pol_sigma-70-like"/>
</dbReference>
<evidence type="ECO:0000256" key="5">
    <source>
        <dbReference type="ARBA" id="ARBA00023163"/>
    </source>
</evidence>
<name>A0ABP5EZ95_9ACTN</name>
<accession>A0ABP5EZ95</accession>
<organism evidence="8 9">
    <name type="scientific">Catenulispora subtropica</name>
    <dbReference type="NCBI Taxonomy" id="450798"/>
    <lineage>
        <taxon>Bacteria</taxon>
        <taxon>Bacillati</taxon>
        <taxon>Actinomycetota</taxon>
        <taxon>Actinomycetes</taxon>
        <taxon>Catenulisporales</taxon>
        <taxon>Catenulisporaceae</taxon>
        <taxon>Catenulispora</taxon>
    </lineage>
</organism>
<evidence type="ECO:0000259" key="6">
    <source>
        <dbReference type="Pfam" id="PF04542"/>
    </source>
</evidence>
<evidence type="ECO:0000256" key="3">
    <source>
        <dbReference type="ARBA" id="ARBA00023082"/>
    </source>
</evidence>
<reference evidence="9" key="1">
    <citation type="journal article" date="2019" name="Int. J. Syst. Evol. Microbiol.">
        <title>The Global Catalogue of Microorganisms (GCM) 10K type strain sequencing project: providing services to taxonomists for standard genome sequencing and annotation.</title>
        <authorList>
            <consortium name="The Broad Institute Genomics Platform"/>
            <consortium name="The Broad Institute Genome Sequencing Center for Infectious Disease"/>
            <person name="Wu L."/>
            <person name="Ma J."/>
        </authorList>
    </citation>
    <scope>NUCLEOTIDE SEQUENCE [LARGE SCALE GENOMIC DNA]</scope>
    <source>
        <strain evidence="9">JCM 16013</strain>
    </source>
</reference>
<keyword evidence="5" id="KW-0804">Transcription</keyword>
<evidence type="ECO:0000256" key="4">
    <source>
        <dbReference type="ARBA" id="ARBA00023125"/>
    </source>
</evidence>
<evidence type="ECO:0000256" key="1">
    <source>
        <dbReference type="ARBA" id="ARBA00010641"/>
    </source>
</evidence>
<feature type="domain" description="RNA polymerase sigma factor 70 region 4 type 2" evidence="7">
    <location>
        <begin position="189"/>
        <end position="240"/>
    </location>
</feature>
<dbReference type="SUPFAM" id="SSF88946">
    <property type="entry name" value="Sigma2 domain of RNA polymerase sigma factors"/>
    <property type="match status" value="1"/>
</dbReference>
<dbReference type="Gene3D" id="1.10.1740.10">
    <property type="match status" value="1"/>
</dbReference>
<sequence>MKGTADGEEFTNFVSRNWKQLVQRYAPYVDGNYADAEDLVQEAMIDLARQWHEVDTPKAWIHRHCERGAIRVISRHQHPVRGALALDQSYAESLPADSRNPAADSDAYMLAQELVSSSLEWTMLNLHADGYTHAEIVKSVKDHPIWARRRMGCTTSNVGKVLRREKERLARKIRHRLRTRERATEGNREMIMTAVLALPKKQREAFGLRLLGFEPLMIARKMGTKPMNARANLSHANKKLADVFGLDYEDATAVPQFVDGNLSLASSCIMLGAALAERSDLSELIPLSDRPRDTWSSINGAVIIAAAWLGTCMVKEKVPPSQWIPALPDKYLVETLVKAVADAVAEKLNSDGDVEASLSIPLPMELKAWFRPTVAS</sequence>
<keyword evidence="2" id="KW-0805">Transcription regulation</keyword>
<comment type="caution">
    <text evidence="8">The sequence shown here is derived from an EMBL/GenBank/DDBJ whole genome shotgun (WGS) entry which is preliminary data.</text>
</comment>
<evidence type="ECO:0000256" key="2">
    <source>
        <dbReference type="ARBA" id="ARBA00023015"/>
    </source>
</evidence>
<dbReference type="InterPro" id="IPR013325">
    <property type="entry name" value="RNA_pol_sigma_r2"/>
</dbReference>
<dbReference type="InterPro" id="IPR013249">
    <property type="entry name" value="RNA_pol_sigma70_r4_t2"/>
</dbReference>
<dbReference type="PANTHER" id="PTHR43133:SF8">
    <property type="entry name" value="RNA POLYMERASE SIGMA FACTOR HI_1459-RELATED"/>
    <property type="match status" value="1"/>
</dbReference>
<protein>
    <recommendedName>
        <fullName evidence="10">RNA polymerase sigma-70 region 2 domain-containing protein</fullName>
    </recommendedName>
</protein>
<keyword evidence="4" id="KW-0238">DNA-binding</keyword>
<dbReference type="EMBL" id="BAAAQM010000118">
    <property type="protein sequence ID" value="GAA2009139.1"/>
    <property type="molecule type" value="Genomic_DNA"/>
</dbReference>
<dbReference type="RefSeq" id="WP_344663308.1">
    <property type="nucleotide sequence ID" value="NZ_BAAAQM010000118.1"/>
</dbReference>
<gene>
    <name evidence="8" type="ORF">GCM10009838_88960</name>
</gene>
<evidence type="ECO:0000259" key="7">
    <source>
        <dbReference type="Pfam" id="PF08281"/>
    </source>
</evidence>
<dbReference type="Proteomes" id="UP001499854">
    <property type="component" value="Unassembled WGS sequence"/>
</dbReference>
<evidence type="ECO:0000313" key="9">
    <source>
        <dbReference type="Proteomes" id="UP001499854"/>
    </source>
</evidence>
<feature type="domain" description="RNA polymerase sigma-70 region 2" evidence="6">
    <location>
        <begin position="18"/>
        <end position="77"/>
    </location>
</feature>
<dbReference type="InterPro" id="IPR007627">
    <property type="entry name" value="RNA_pol_sigma70_r2"/>
</dbReference>
<keyword evidence="3" id="KW-0731">Sigma factor</keyword>
<dbReference type="Pfam" id="PF04542">
    <property type="entry name" value="Sigma70_r2"/>
    <property type="match status" value="1"/>
</dbReference>
<proteinExistence type="inferred from homology"/>
<dbReference type="Pfam" id="PF08281">
    <property type="entry name" value="Sigma70_r4_2"/>
    <property type="match status" value="1"/>
</dbReference>
<evidence type="ECO:0008006" key="10">
    <source>
        <dbReference type="Google" id="ProtNLM"/>
    </source>
</evidence>